<organism evidence="1 2">
    <name type="scientific">Acrobeloides nanus</name>
    <dbReference type="NCBI Taxonomy" id="290746"/>
    <lineage>
        <taxon>Eukaryota</taxon>
        <taxon>Metazoa</taxon>
        <taxon>Ecdysozoa</taxon>
        <taxon>Nematoda</taxon>
        <taxon>Chromadorea</taxon>
        <taxon>Rhabditida</taxon>
        <taxon>Tylenchina</taxon>
        <taxon>Cephalobomorpha</taxon>
        <taxon>Cephaloboidea</taxon>
        <taxon>Cephalobidae</taxon>
        <taxon>Acrobeloides</taxon>
    </lineage>
</organism>
<evidence type="ECO:0000313" key="1">
    <source>
        <dbReference type="Proteomes" id="UP000887540"/>
    </source>
</evidence>
<proteinExistence type="predicted"/>
<dbReference type="AlphaFoldDB" id="A0A914CUI2"/>
<dbReference type="Proteomes" id="UP000887540">
    <property type="component" value="Unplaced"/>
</dbReference>
<dbReference type="SUPFAM" id="SSF50494">
    <property type="entry name" value="Trypsin-like serine proteases"/>
    <property type="match status" value="1"/>
</dbReference>
<evidence type="ECO:0000313" key="2">
    <source>
        <dbReference type="WBParaSite" id="ACRNAN_scaffold14462.g20983.t1"/>
    </source>
</evidence>
<reference evidence="2" key="1">
    <citation type="submission" date="2022-11" db="UniProtKB">
        <authorList>
            <consortium name="WormBaseParasite"/>
        </authorList>
    </citation>
    <scope>IDENTIFICATION</scope>
</reference>
<protein>
    <submittedName>
        <fullName evidence="2">Uncharacterized protein</fullName>
    </submittedName>
</protein>
<dbReference type="InterPro" id="IPR009003">
    <property type="entry name" value="Peptidase_S1_PA"/>
</dbReference>
<name>A0A914CUI2_9BILA</name>
<sequence length="322" mass="36560">MMIDERKVYLSRKEIEKGQFYFVLPEGWNEAELELHWGEDQRSRPATPIIEVSQPSTSVPDLAHLTITDNLAESVYKRCRKYLYFSKLVGFEDHGLFSTPLYDQGEDSKFMITAFTNEHAATSLHSLRKLVDKPNVRDAEVEDEFNIYSCENPELPFNVTIVKILPTSDCAILKSMSGPFPHHPVIHLPETGMRAVCLGYPSFEDVKAEGILAENQVHEKEPVPFPVEICALNVPRPNMFAASCDLAHGFSGGGLFRVYGKSDFLLGICNRGRIPPKEWLDKWAQEKWLHRRSVSYYTSSSAILFLIDDMEKPATKKLKTSS</sequence>
<keyword evidence="1" id="KW-1185">Reference proteome</keyword>
<accession>A0A914CUI2</accession>
<dbReference type="WBParaSite" id="ACRNAN_scaffold14462.g20983.t1">
    <property type="protein sequence ID" value="ACRNAN_scaffold14462.g20983.t1"/>
    <property type="gene ID" value="ACRNAN_scaffold14462.g20983"/>
</dbReference>